<dbReference type="EMBL" id="VSSQ01046108">
    <property type="protein sequence ID" value="MPN00060.1"/>
    <property type="molecule type" value="Genomic_DNA"/>
</dbReference>
<evidence type="ECO:0000313" key="1">
    <source>
        <dbReference type="EMBL" id="MPN00060.1"/>
    </source>
</evidence>
<reference evidence="1" key="1">
    <citation type="submission" date="2019-08" db="EMBL/GenBank/DDBJ databases">
        <authorList>
            <person name="Kucharzyk K."/>
            <person name="Murdoch R.W."/>
            <person name="Higgins S."/>
            <person name="Loffler F."/>
        </authorList>
    </citation>
    <scope>NUCLEOTIDE SEQUENCE</scope>
</reference>
<name>A0A645EFD3_9ZZZZ</name>
<dbReference type="AlphaFoldDB" id="A0A645EFD3"/>
<accession>A0A645EFD3</accession>
<protein>
    <submittedName>
        <fullName evidence="1">Uncharacterized protein</fullName>
    </submittedName>
</protein>
<gene>
    <name evidence="1" type="ORF">SDC9_147254</name>
</gene>
<proteinExistence type="predicted"/>
<sequence>MLTGVEVIRAVCPIKIRECRTLFVLHQSDVSKHLWRKNLLEMIGQFLRIVHVGADKNIIFFILNQFCDEISKCGQFPAGISKGAFRNIREWIGVDVKCNAKGIPLGSSVKKIYIT</sequence>
<organism evidence="1">
    <name type="scientific">bioreactor metagenome</name>
    <dbReference type="NCBI Taxonomy" id="1076179"/>
    <lineage>
        <taxon>unclassified sequences</taxon>
        <taxon>metagenomes</taxon>
        <taxon>ecological metagenomes</taxon>
    </lineage>
</organism>
<comment type="caution">
    <text evidence="1">The sequence shown here is derived from an EMBL/GenBank/DDBJ whole genome shotgun (WGS) entry which is preliminary data.</text>
</comment>